<dbReference type="Proteomes" id="UP000009149">
    <property type="component" value="Chromosome"/>
</dbReference>
<evidence type="ECO:0000259" key="1">
    <source>
        <dbReference type="Pfam" id="PF05050"/>
    </source>
</evidence>
<dbReference type="HOGENOM" id="CLU_074577_1_1_0"/>
<dbReference type="OrthoDB" id="9812600at2"/>
<dbReference type="Pfam" id="PF05050">
    <property type="entry name" value="Methyltransf_21"/>
    <property type="match status" value="1"/>
</dbReference>
<dbReference type="AlphaFoldDB" id="B3DZW9"/>
<dbReference type="PANTHER" id="PTHR34203:SF15">
    <property type="entry name" value="SLL1173 PROTEIN"/>
    <property type="match status" value="1"/>
</dbReference>
<gene>
    <name evidence="2" type="primary">smtA</name>
    <name evidence="2" type="ordered locus">Minf_0572</name>
</gene>
<dbReference type="eggNOG" id="COG2242">
    <property type="taxonomic scope" value="Bacteria"/>
</dbReference>
<evidence type="ECO:0000313" key="3">
    <source>
        <dbReference type="Proteomes" id="UP000009149"/>
    </source>
</evidence>
<dbReference type="PANTHER" id="PTHR34203">
    <property type="entry name" value="METHYLTRANSFERASE, FKBM FAMILY PROTEIN"/>
    <property type="match status" value="1"/>
</dbReference>
<keyword evidence="2" id="KW-0489">Methyltransferase</keyword>
<name>B3DZW9_METI4</name>
<dbReference type="EMBL" id="CP000975">
    <property type="protein sequence ID" value="ACD82630.1"/>
    <property type="molecule type" value="Genomic_DNA"/>
</dbReference>
<dbReference type="InterPro" id="IPR052514">
    <property type="entry name" value="SAM-dependent_MTase"/>
</dbReference>
<dbReference type="Gene3D" id="3.40.50.150">
    <property type="entry name" value="Vaccinia Virus protein VP39"/>
    <property type="match status" value="2"/>
</dbReference>
<sequence length="240" mass="27182">MAINQIPFRPLSWIKRGIIAPGRSKRRVIAGLFKGLDLELDLSCQMQVLLGLWETETYGFIRKCAQRSRWMVDVGAGTGELVSYFLKQKLCKKVYAIEPQKDSVDILRRNANNNLSGKEIEGRLFVITQFLGCNVLRGELPLDSLSLDRTERGFLKIDVDGAELGVLKSGENLLATGRVDLLVETHSSQLEISCFEFLTGLGYRPSVIKNAWWRLFVPEQRPTEHNRWLCAEAKNDPDNS</sequence>
<keyword evidence="2" id="KW-0808">Transferase</keyword>
<accession>B3DZW9</accession>
<evidence type="ECO:0000313" key="2">
    <source>
        <dbReference type="EMBL" id="ACD82630.1"/>
    </source>
</evidence>
<dbReference type="InterPro" id="IPR006342">
    <property type="entry name" value="FkbM_mtfrase"/>
</dbReference>
<organism evidence="2 3">
    <name type="scientific">Methylacidiphilum infernorum (isolate V4)</name>
    <name type="common">Methylokorus infernorum (strain V4)</name>
    <dbReference type="NCBI Taxonomy" id="481448"/>
    <lineage>
        <taxon>Bacteria</taxon>
        <taxon>Pseudomonadati</taxon>
        <taxon>Verrucomicrobiota</taxon>
        <taxon>Methylacidiphilae</taxon>
        <taxon>Methylacidiphilales</taxon>
        <taxon>Methylacidiphilaceae</taxon>
        <taxon>Methylacidiphilum (ex Ratnadevi et al. 2023)</taxon>
    </lineage>
</organism>
<dbReference type="GO" id="GO:0008168">
    <property type="term" value="F:methyltransferase activity"/>
    <property type="evidence" value="ECO:0007669"/>
    <property type="project" value="UniProtKB-KW"/>
</dbReference>
<dbReference type="GO" id="GO:0032259">
    <property type="term" value="P:methylation"/>
    <property type="evidence" value="ECO:0007669"/>
    <property type="project" value="UniProtKB-KW"/>
</dbReference>
<reference evidence="2 3" key="1">
    <citation type="journal article" date="2008" name="Biol. Direct">
        <title>Complete genome sequence of the extremely acidophilic methanotroph isolate V4, Methylacidiphilum infernorum, a representative of the bacterial phylum Verrucomicrobia.</title>
        <authorList>
            <person name="Hou S."/>
            <person name="Makarova K.S."/>
            <person name="Saw J.H."/>
            <person name="Senin P."/>
            <person name="Ly B.V."/>
            <person name="Zhou Z."/>
            <person name="Ren Y."/>
            <person name="Wang J."/>
            <person name="Galperin M.Y."/>
            <person name="Omelchenko M.V."/>
            <person name="Wolf Y.I."/>
            <person name="Yutin N."/>
            <person name="Koonin E.V."/>
            <person name="Stott M.B."/>
            <person name="Mountain B.W."/>
            <person name="Crowe M.A."/>
            <person name="Smirnova A.V."/>
            <person name="Dunfield P.F."/>
            <person name="Feng L."/>
            <person name="Wang L."/>
            <person name="Alam M."/>
        </authorList>
    </citation>
    <scope>NUCLEOTIDE SEQUENCE [LARGE SCALE GENOMIC DNA]</scope>
    <source>
        <strain evidence="3">Isolate V4</strain>
    </source>
</reference>
<dbReference type="SUPFAM" id="SSF53335">
    <property type="entry name" value="S-adenosyl-L-methionine-dependent methyltransferases"/>
    <property type="match status" value="1"/>
</dbReference>
<feature type="domain" description="Methyltransferase FkbM" evidence="1">
    <location>
        <begin position="140"/>
        <end position="189"/>
    </location>
</feature>
<dbReference type="RefSeq" id="WP_012462912.1">
    <property type="nucleotide sequence ID" value="NC_010794.1"/>
</dbReference>
<proteinExistence type="predicted"/>
<dbReference type="InterPro" id="IPR029063">
    <property type="entry name" value="SAM-dependent_MTases_sf"/>
</dbReference>
<dbReference type="KEGG" id="min:Minf_0572"/>
<protein>
    <submittedName>
        <fullName evidence="2">SAM-dependent methyltransferase</fullName>
    </submittedName>
</protein>